<evidence type="ECO:0000256" key="6">
    <source>
        <dbReference type="ARBA" id="ARBA00022741"/>
    </source>
</evidence>
<proteinExistence type="inferred from homology"/>
<dbReference type="InterPro" id="IPR018022">
    <property type="entry name" value="IPT"/>
</dbReference>
<feature type="binding site" evidence="10">
    <location>
        <begin position="30"/>
        <end position="37"/>
    </location>
    <ligand>
        <name>ATP</name>
        <dbReference type="ChEBI" id="CHEBI:30616"/>
    </ligand>
</feature>
<feature type="binding site" evidence="10">
    <location>
        <begin position="32"/>
        <end position="37"/>
    </location>
    <ligand>
        <name>substrate</name>
    </ligand>
</feature>
<dbReference type="EMBL" id="BAABRT010000005">
    <property type="protein sequence ID" value="GAA5524339.1"/>
    <property type="molecule type" value="Genomic_DNA"/>
</dbReference>
<evidence type="ECO:0000256" key="1">
    <source>
        <dbReference type="ARBA" id="ARBA00001946"/>
    </source>
</evidence>
<comment type="subunit">
    <text evidence="10">Monomer.</text>
</comment>
<feature type="site" description="Interaction with substrate tRNA" evidence="10">
    <location>
        <position position="121"/>
    </location>
</feature>
<dbReference type="EC" id="2.5.1.75" evidence="10"/>
<comment type="caution">
    <text evidence="10">Lacks conserved residue(s) required for the propagation of feature annotation.</text>
</comment>
<evidence type="ECO:0000256" key="11">
    <source>
        <dbReference type="RuleBase" id="RU003783"/>
    </source>
</evidence>
<comment type="catalytic activity">
    <reaction evidence="9 10 11">
        <text>adenosine(37) in tRNA + dimethylallyl diphosphate = N(6)-dimethylallyladenosine(37) in tRNA + diphosphate</text>
        <dbReference type="Rhea" id="RHEA:26482"/>
        <dbReference type="Rhea" id="RHEA-COMP:10162"/>
        <dbReference type="Rhea" id="RHEA-COMP:10375"/>
        <dbReference type="ChEBI" id="CHEBI:33019"/>
        <dbReference type="ChEBI" id="CHEBI:57623"/>
        <dbReference type="ChEBI" id="CHEBI:74411"/>
        <dbReference type="ChEBI" id="CHEBI:74415"/>
        <dbReference type="EC" id="2.5.1.75"/>
    </reaction>
</comment>
<feature type="region of interest" description="Interaction with substrate tRNA" evidence="10">
    <location>
        <begin position="55"/>
        <end position="58"/>
    </location>
</feature>
<dbReference type="Gene3D" id="3.40.50.300">
    <property type="entry name" value="P-loop containing nucleotide triphosphate hydrolases"/>
    <property type="match status" value="1"/>
</dbReference>
<dbReference type="Proteomes" id="UP001408594">
    <property type="component" value="Unassembled WGS sequence"/>
</dbReference>
<gene>
    <name evidence="10 14" type="primary">miaA</name>
    <name evidence="14" type="ORF">Maes01_00894</name>
</gene>
<comment type="similarity">
    <text evidence="3 10 13">Belongs to the IPP transferase family.</text>
</comment>
<keyword evidence="15" id="KW-1185">Reference proteome</keyword>
<evidence type="ECO:0000256" key="13">
    <source>
        <dbReference type="RuleBase" id="RU003785"/>
    </source>
</evidence>
<evidence type="ECO:0000256" key="7">
    <source>
        <dbReference type="ARBA" id="ARBA00022840"/>
    </source>
</evidence>
<evidence type="ECO:0000256" key="8">
    <source>
        <dbReference type="ARBA" id="ARBA00022842"/>
    </source>
</evidence>
<evidence type="ECO:0000256" key="3">
    <source>
        <dbReference type="ARBA" id="ARBA00005842"/>
    </source>
</evidence>
<dbReference type="SUPFAM" id="SSF52540">
    <property type="entry name" value="P-loop containing nucleoside triphosphate hydrolases"/>
    <property type="match status" value="2"/>
</dbReference>
<organism evidence="14 15">
    <name type="scientific">Microbulbifer aestuariivivens</name>
    <dbReference type="NCBI Taxonomy" id="1908308"/>
    <lineage>
        <taxon>Bacteria</taxon>
        <taxon>Pseudomonadati</taxon>
        <taxon>Pseudomonadota</taxon>
        <taxon>Gammaproteobacteria</taxon>
        <taxon>Cellvibrionales</taxon>
        <taxon>Microbulbiferaceae</taxon>
        <taxon>Microbulbifer</taxon>
    </lineage>
</organism>
<evidence type="ECO:0000313" key="15">
    <source>
        <dbReference type="Proteomes" id="UP001408594"/>
    </source>
</evidence>
<evidence type="ECO:0000256" key="2">
    <source>
        <dbReference type="ARBA" id="ARBA00003213"/>
    </source>
</evidence>
<keyword evidence="4 10" id="KW-0808">Transferase</keyword>
<dbReference type="PANTHER" id="PTHR11088">
    <property type="entry name" value="TRNA DIMETHYLALLYLTRANSFERASE"/>
    <property type="match status" value="1"/>
</dbReference>
<dbReference type="InterPro" id="IPR039657">
    <property type="entry name" value="Dimethylallyltransferase"/>
</dbReference>
<dbReference type="NCBIfam" id="TIGR00174">
    <property type="entry name" value="miaA"/>
    <property type="match status" value="1"/>
</dbReference>
<dbReference type="InterPro" id="IPR027417">
    <property type="entry name" value="P-loop_NTPase"/>
</dbReference>
<comment type="cofactor">
    <cofactor evidence="1 10">
        <name>Mg(2+)</name>
        <dbReference type="ChEBI" id="CHEBI:18420"/>
    </cofactor>
</comment>
<keyword evidence="6 10" id="KW-0547">Nucleotide-binding</keyword>
<name>A0ABP9WMK0_9GAMM</name>
<dbReference type="HAMAP" id="MF_00185">
    <property type="entry name" value="IPP_trans"/>
    <property type="match status" value="1"/>
</dbReference>
<sequence>MSSEQAAGESGSAAAGRALTDRPRAIFLMGPTASGKTDLAMALADRLPVDLISVDSALVYRGLDIGSAKPSPQELARYPHRLIDICEPTESYSAGQFRRDALQAMDESAAAGRIPLLVGGTMLYFRALLEGLAELPAADPAVRAEIEARAQKEGWPALHRELAAVDPELAAELHPNHSVRIERGLEVYRLTGRPLSALRREQARDSVVERYNLRQLALVPGDRALLHQRIALRFRRMLEAGFIDEVRALRARGDLHEGLPAIRAVGYRQVWQYLDGRLDYEAMVEAGIAATRQLAKRQLTWLRRWPDLARIVTDDGVGQVRKNDEILSEALKFLT</sequence>
<feature type="site" description="Interaction with substrate tRNA" evidence="10">
    <location>
        <position position="143"/>
    </location>
</feature>
<evidence type="ECO:0000256" key="9">
    <source>
        <dbReference type="ARBA" id="ARBA00049563"/>
    </source>
</evidence>
<protein>
    <recommendedName>
        <fullName evidence="10">tRNA dimethylallyltransferase</fullName>
        <ecNumber evidence="10">2.5.1.75</ecNumber>
    </recommendedName>
    <alternativeName>
        <fullName evidence="10">Dimethylallyl diphosphate:tRNA dimethylallyltransferase</fullName>
        <shortName evidence="10">DMAPP:tRNA dimethylallyltransferase</shortName>
        <shortName evidence="10">DMATase</shortName>
    </alternativeName>
    <alternativeName>
        <fullName evidence="10">Isopentenyl-diphosphate:tRNA isopentenyltransferase</fullName>
        <shortName evidence="10">IPP transferase</shortName>
        <shortName evidence="10">IPPT</shortName>
        <shortName evidence="10">IPTase</shortName>
    </alternativeName>
</protein>
<evidence type="ECO:0000256" key="12">
    <source>
        <dbReference type="RuleBase" id="RU003784"/>
    </source>
</evidence>
<keyword evidence="8 10" id="KW-0460">Magnesium</keyword>
<dbReference type="PANTHER" id="PTHR11088:SF60">
    <property type="entry name" value="TRNA DIMETHYLALLYLTRANSFERASE"/>
    <property type="match status" value="1"/>
</dbReference>
<keyword evidence="7 10" id="KW-0067">ATP-binding</keyword>
<accession>A0ABP9WMK0</accession>
<evidence type="ECO:0000256" key="10">
    <source>
        <dbReference type="HAMAP-Rule" id="MF_00185"/>
    </source>
</evidence>
<evidence type="ECO:0000313" key="14">
    <source>
        <dbReference type="EMBL" id="GAA5524339.1"/>
    </source>
</evidence>
<dbReference type="Pfam" id="PF01715">
    <property type="entry name" value="IPPT"/>
    <property type="match status" value="1"/>
</dbReference>
<evidence type="ECO:0000256" key="5">
    <source>
        <dbReference type="ARBA" id="ARBA00022694"/>
    </source>
</evidence>
<reference evidence="14 15" key="1">
    <citation type="submission" date="2024-02" db="EMBL/GenBank/DDBJ databases">
        <title>Microbulbifer aestuariivivens NBRC 112533.</title>
        <authorList>
            <person name="Ichikawa N."/>
            <person name="Katano-Makiyama Y."/>
            <person name="Hidaka K."/>
        </authorList>
    </citation>
    <scope>NUCLEOTIDE SEQUENCE [LARGE SCALE GENOMIC DNA]</scope>
    <source>
        <strain evidence="14 15">NBRC 112533</strain>
    </source>
</reference>
<comment type="function">
    <text evidence="2 10 12">Catalyzes the transfer of a dimethylallyl group onto the adenine at position 37 in tRNAs that read codons beginning with uridine, leading to the formation of N6-(dimethylallyl)adenosine (i(6)A).</text>
</comment>
<dbReference type="Gene3D" id="1.10.20.140">
    <property type="match status" value="1"/>
</dbReference>
<evidence type="ECO:0000256" key="4">
    <source>
        <dbReference type="ARBA" id="ARBA00022679"/>
    </source>
</evidence>
<comment type="caution">
    <text evidence="14">The sequence shown here is derived from an EMBL/GenBank/DDBJ whole genome shotgun (WGS) entry which is preliminary data.</text>
</comment>
<keyword evidence="5 10" id="KW-0819">tRNA processing</keyword>